<sequence>MLLLDSFKIVFGQRKTWSVPKNPASIGYGIFPPVRSGLMDKVESFVPSIFSTEWTCHHYQANVTIGGPFLERSNYPRDSVMDIVHCEFGLPVIHSFRSVKELHQLEAPSHLDSSSIAAMRRQSILHWTGVET</sequence>
<dbReference type="EMBL" id="JAGRRH010000018">
    <property type="protein sequence ID" value="KAG7351470.1"/>
    <property type="molecule type" value="Genomic_DNA"/>
</dbReference>
<reference evidence="1" key="2">
    <citation type="submission" date="2021-04" db="EMBL/GenBank/DDBJ databases">
        <authorList>
            <person name="Podell S."/>
        </authorList>
    </citation>
    <scope>NUCLEOTIDE SEQUENCE</scope>
    <source>
        <strain evidence="1">Hildebrandi</strain>
    </source>
</reference>
<dbReference type="Proteomes" id="UP000693970">
    <property type="component" value="Unassembled WGS sequence"/>
</dbReference>
<gene>
    <name evidence="1" type="ORF">IV203_010830</name>
</gene>
<name>A0A9K3KWU7_9STRA</name>
<dbReference type="AlphaFoldDB" id="A0A9K3KWU7"/>
<organism evidence="1 2">
    <name type="scientific">Nitzschia inconspicua</name>
    <dbReference type="NCBI Taxonomy" id="303405"/>
    <lineage>
        <taxon>Eukaryota</taxon>
        <taxon>Sar</taxon>
        <taxon>Stramenopiles</taxon>
        <taxon>Ochrophyta</taxon>
        <taxon>Bacillariophyta</taxon>
        <taxon>Bacillariophyceae</taxon>
        <taxon>Bacillariophycidae</taxon>
        <taxon>Bacillariales</taxon>
        <taxon>Bacillariaceae</taxon>
        <taxon>Nitzschia</taxon>
    </lineage>
</organism>
<keyword evidence="2" id="KW-1185">Reference proteome</keyword>
<evidence type="ECO:0000313" key="1">
    <source>
        <dbReference type="EMBL" id="KAG7351470.1"/>
    </source>
</evidence>
<evidence type="ECO:0000313" key="2">
    <source>
        <dbReference type="Proteomes" id="UP000693970"/>
    </source>
</evidence>
<reference evidence="1" key="1">
    <citation type="journal article" date="2021" name="Sci. Rep.">
        <title>Diploid genomic architecture of Nitzschia inconspicua, an elite biomass production diatom.</title>
        <authorList>
            <person name="Oliver A."/>
            <person name="Podell S."/>
            <person name="Pinowska A."/>
            <person name="Traller J.C."/>
            <person name="Smith S.R."/>
            <person name="McClure R."/>
            <person name="Beliaev A."/>
            <person name="Bohutskyi P."/>
            <person name="Hill E.A."/>
            <person name="Rabines A."/>
            <person name="Zheng H."/>
            <person name="Allen L.Z."/>
            <person name="Kuo A."/>
            <person name="Grigoriev I.V."/>
            <person name="Allen A.E."/>
            <person name="Hazlebeck D."/>
            <person name="Allen E.E."/>
        </authorList>
    </citation>
    <scope>NUCLEOTIDE SEQUENCE</scope>
    <source>
        <strain evidence="1">Hildebrandi</strain>
    </source>
</reference>
<protein>
    <submittedName>
        <fullName evidence="1">Uncharacterized protein</fullName>
    </submittedName>
</protein>
<accession>A0A9K3KWU7</accession>
<proteinExistence type="predicted"/>
<comment type="caution">
    <text evidence="1">The sequence shown here is derived from an EMBL/GenBank/DDBJ whole genome shotgun (WGS) entry which is preliminary data.</text>
</comment>